<protein>
    <submittedName>
        <fullName evidence="2">NAD-dependent epimerase/dehydratase family protein</fullName>
    </submittedName>
</protein>
<dbReference type="AlphaFoldDB" id="A0AAU7MKY8"/>
<evidence type="ECO:0000259" key="1">
    <source>
        <dbReference type="Pfam" id="PF13460"/>
    </source>
</evidence>
<dbReference type="EMBL" id="CP157802">
    <property type="protein sequence ID" value="XBQ19163.1"/>
    <property type="molecule type" value="Genomic_DNA"/>
</dbReference>
<dbReference type="Gene3D" id="3.40.50.720">
    <property type="entry name" value="NAD(P)-binding Rossmann-like Domain"/>
    <property type="match status" value="1"/>
</dbReference>
<feature type="domain" description="NAD(P)-binding" evidence="1">
    <location>
        <begin position="27"/>
        <end position="183"/>
    </location>
</feature>
<dbReference type="InterPro" id="IPR016040">
    <property type="entry name" value="NAD(P)-bd_dom"/>
</dbReference>
<gene>
    <name evidence="2" type="ORF">ABNF92_17195</name>
</gene>
<dbReference type="KEGG" id="mamm:ABNF92_17195"/>
<dbReference type="PANTHER" id="PTHR43000">
    <property type="entry name" value="DTDP-D-GLUCOSE 4,6-DEHYDRATASE-RELATED"/>
    <property type="match status" value="1"/>
</dbReference>
<dbReference type="InterPro" id="IPR036291">
    <property type="entry name" value="NAD(P)-bd_dom_sf"/>
</dbReference>
<proteinExistence type="predicted"/>
<dbReference type="SUPFAM" id="SSF51735">
    <property type="entry name" value="NAD(P)-binding Rossmann-fold domains"/>
    <property type="match status" value="1"/>
</dbReference>
<organism evidence="2">
    <name type="scientific">Marinobacter sp. MMG032</name>
    <dbReference type="NCBI Taxonomy" id="3158548"/>
    <lineage>
        <taxon>Bacteria</taxon>
        <taxon>Pseudomonadati</taxon>
        <taxon>Pseudomonadota</taxon>
        <taxon>Gammaproteobacteria</taxon>
        <taxon>Pseudomonadales</taxon>
        <taxon>Marinobacteraceae</taxon>
        <taxon>Marinobacter</taxon>
    </lineage>
</organism>
<dbReference type="Pfam" id="PF13460">
    <property type="entry name" value="NAD_binding_10"/>
    <property type="match status" value="1"/>
</dbReference>
<sequence>MARKGDDDGPLKIALAKKRMRNILILGGTGAMGTHLVKILAERGDIVYATSRSIHESSANIKFIKGNAKEERFLTHLLRCKWDAIVDFMVYSTPAFEQRAHKLLAATEQYIFMSSARIYADSGGPIREESPRLLESSEDMNFLQTDEYSLAKARQENIIRRSGGKNWTIIRPYITYSTQRLQLGVLEKEGWLYRALNGRTIVFSKDIASKLTTLTYGLDVAGALEAIIGEPRALGETYNIMQKDVATWRRVLDVYLDVLERHLGRRPKVLLLGFDDFLRCKPAEYQIKYDRLFNREFDSSKIGEFVDLEALTELESSLTDCLDEFLEKPQFLPIDWRSEAIKDRYTGEVAKLSEIGLWKQKIKYLLYRFIKN</sequence>
<dbReference type="RefSeq" id="WP_349342825.1">
    <property type="nucleotide sequence ID" value="NZ_CP157802.1"/>
</dbReference>
<evidence type="ECO:0000313" key="2">
    <source>
        <dbReference type="EMBL" id="XBQ19163.1"/>
    </source>
</evidence>
<accession>A0AAU7MKY8</accession>
<reference evidence="2" key="1">
    <citation type="submission" date="2024-05" db="EMBL/GenBank/DDBJ databases">
        <title>Draft Genome Sequences of Flagellimonas sp. MMG031 and Marinobacter sp. MMG032 Isolated from the dinoflagellate Symbiodinium pilosum.</title>
        <authorList>
            <person name="Shikuma N.J."/>
            <person name="Farrell M.V."/>
        </authorList>
    </citation>
    <scope>NUCLEOTIDE SEQUENCE</scope>
    <source>
        <strain evidence="2">MMG032</strain>
    </source>
</reference>
<name>A0AAU7MKY8_9GAMM</name>